<dbReference type="EMBL" id="HG739110">
    <property type="protein sequence ID" value="CDP07332.1"/>
    <property type="molecule type" value="Genomic_DNA"/>
</dbReference>
<evidence type="ECO:0000313" key="3">
    <source>
        <dbReference type="EMBL" id="CDP07332.1"/>
    </source>
</evidence>
<dbReference type="InterPro" id="IPR039690">
    <property type="entry name" value="SNRNP25"/>
</dbReference>
<dbReference type="PANTHER" id="PTHR14942:SF0">
    <property type="entry name" value="U11_U12 SMALL NUCLEAR RIBONUCLEOPROTEIN 25 KDA PROTEIN"/>
    <property type="match status" value="1"/>
</dbReference>
<organism evidence="3 4">
    <name type="scientific">Coffea canephora</name>
    <name type="common">Robusta coffee</name>
    <dbReference type="NCBI Taxonomy" id="49390"/>
    <lineage>
        <taxon>Eukaryota</taxon>
        <taxon>Viridiplantae</taxon>
        <taxon>Streptophyta</taxon>
        <taxon>Embryophyta</taxon>
        <taxon>Tracheophyta</taxon>
        <taxon>Spermatophyta</taxon>
        <taxon>Magnoliopsida</taxon>
        <taxon>eudicotyledons</taxon>
        <taxon>Gunneridae</taxon>
        <taxon>Pentapetalae</taxon>
        <taxon>asterids</taxon>
        <taxon>lamiids</taxon>
        <taxon>Gentianales</taxon>
        <taxon>Rubiaceae</taxon>
        <taxon>Ixoroideae</taxon>
        <taxon>Gardenieae complex</taxon>
        <taxon>Bertiereae - Coffeeae clade</taxon>
        <taxon>Coffeeae</taxon>
        <taxon>Coffea</taxon>
    </lineage>
</organism>
<dbReference type="OrthoDB" id="72819at2759"/>
<dbReference type="Proteomes" id="UP000295252">
    <property type="component" value="Chromosome II"/>
</dbReference>
<dbReference type="InterPro" id="IPR040610">
    <property type="entry name" value="SNRNP25_ubiquitin"/>
</dbReference>
<evidence type="ECO:0000256" key="1">
    <source>
        <dbReference type="SAM" id="MobiDB-lite"/>
    </source>
</evidence>
<keyword evidence="4" id="KW-1185">Reference proteome</keyword>
<protein>
    <recommendedName>
        <fullName evidence="2">Ubiquitin-like domain-containing protein</fullName>
    </recommendedName>
</protein>
<dbReference type="Pfam" id="PF18036">
    <property type="entry name" value="Ubiquitin_4"/>
    <property type="match status" value="1"/>
</dbReference>
<dbReference type="STRING" id="49390.A0A068UGC5"/>
<dbReference type="FunCoup" id="A0A068UGC5">
    <property type="interactions" value="1387"/>
</dbReference>
<sequence length="190" mass="21050">MEASAKTDDAGLATDPNVGPPEYTSSNVKKARLHSTLAALLDDPVLADVPKKPTLSDVDTLISLELGSAMRISVLKLDGTSFDVPLVNSATVKDLKLAIQKKTNEIEQSRMGHRHISWKHVWENFCLSCHNDKLLDDNALLQSYGIGNNSQVRFISYIMSKASKTHSRRRKHRFMHSLKKSTQPVAISSL</sequence>
<dbReference type="SUPFAM" id="SSF54236">
    <property type="entry name" value="Ubiquitin-like"/>
    <property type="match status" value="1"/>
</dbReference>
<evidence type="ECO:0000313" key="4">
    <source>
        <dbReference type="Proteomes" id="UP000295252"/>
    </source>
</evidence>
<dbReference type="OMA" id="KHVWANF"/>
<dbReference type="PhylomeDB" id="A0A068UGC5"/>
<dbReference type="InterPro" id="IPR029071">
    <property type="entry name" value="Ubiquitin-like_domsf"/>
</dbReference>
<evidence type="ECO:0000259" key="2">
    <source>
        <dbReference type="PROSITE" id="PS50053"/>
    </source>
</evidence>
<feature type="region of interest" description="Disordered" evidence="1">
    <location>
        <begin position="1"/>
        <end position="27"/>
    </location>
</feature>
<dbReference type="PANTHER" id="PTHR14942">
    <property type="entry name" value="U11/U12 SMALL NUCLEAR RIBONUCLEOPROTEIN 25 KDA PROTEIN"/>
    <property type="match status" value="1"/>
</dbReference>
<dbReference type="GO" id="GO:0000398">
    <property type="term" value="P:mRNA splicing, via spliceosome"/>
    <property type="evidence" value="ECO:0007669"/>
    <property type="project" value="InterPro"/>
</dbReference>
<reference evidence="4" key="1">
    <citation type="journal article" date="2014" name="Science">
        <title>The coffee genome provides insight into the convergent evolution of caffeine biosynthesis.</title>
        <authorList>
            <person name="Denoeud F."/>
            <person name="Carretero-Paulet L."/>
            <person name="Dereeper A."/>
            <person name="Droc G."/>
            <person name="Guyot R."/>
            <person name="Pietrella M."/>
            <person name="Zheng C."/>
            <person name="Alberti A."/>
            <person name="Anthony F."/>
            <person name="Aprea G."/>
            <person name="Aury J.M."/>
            <person name="Bento P."/>
            <person name="Bernard M."/>
            <person name="Bocs S."/>
            <person name="Campa C."/>
            <person name="Cenci A."/>
            <person name="Combes M.C."/>
            <person name="Crouzillat D."/>
            <person name="Da Silva C."/>
            <person name="Daddiego L."/>
            <person name="De Bellis F."/>
            <person name="Dussert S."/>
            <person name="Garsmeur O."/>
            <person name="Gayraud T."/>
            <person name="Guignon V."/>
            <person name="Jahn K."/>
            <person name="Jamilloux V."/>
            <person name="Joet T."/>
            <person name="Labadie K."/>
            <person name="Lan T."/>
            <person name="Leclercq J."/>
            <person name="Lepelley M."/>
            <person name="Leroy T."/>
            <person name="Li L.T."/>
            <person name="Librado P."/>
            <person name="Lopez L."/>
            <person name="Munoz A."/>
            <person name="Noel B."/>
            <person name="Pallavicini A."/>
            <person name="Perrotta G."/>
            <person name="Poncet V."/>
            <person name="Pot D."/>
            <person name="Priyono X."/>
            <person name="Rigoreau M."/>
            <person name="Rouard M."/>
            <person name="Rozas J."/>
            <person name="Tranchant-Dubreuil C."/>
            <person name="VanBuren R."/>
            <person name="Zhang Q."/>
            <person name="Andrade A.C."/>
            <person name="Argout X."/>
            <person name="Bertrand B."/>
            <person name="de Kochko A."/>
            <person name="Graziosi G."/>
            <person name="Henry R.J."/>
            <person name="Jayarama X."/>
            <person name="Ming R."/>
            <person name="Nagai C."/>
            <person name="Rounsley S."/>
            <person name="Sankoff D."/>
            <person name="Giuliano G."/>
            <person name="Albert V.A."/>
            <person name="Wincker P."/>
            <person name="Lashermes P."/>
        </authorList>
    </citation>
    <scope>NUCLEOTIDE SEQUENCE [LARGE SCALE GENOMIC DNA]</scope>
    <source>
        <strain evidence="4">cv. DH200-94</strain>
    </source>
</reference>
<dbReference type="InterPro" id="IPR000626">
    <property type="entry name" value="Ubiquitin-like_dom"/>
</dbReference>
<gene>
    <name evidence="3" type="ORF">GSCOC_T00024565001</name>
</gene>
<name>A0A068UGC5_COFCA</name>
<dbReference type="InParanoid" id="A0A068UGC5"/>
<dbReference type="CDD" id="cd17058">
    <property type="entry name" value="Ubl_SNRNP25"/>
    <property type="match status" value="1"/>
</dbReference>
<dbReference type="Gramene" id="CDP07332">
    <property type="protein sequence ID" value="CDP07332"/>
    <property type="gene ID" value="GSCOC_T00024565001"/>
</dbReference>
<dbReference type="PROSITE" id="PS50053">
    <property type="entry name" value="UBIQUITIN_2"/>
    <property type="match status" value="1"/>
</dbReference>
<dbReference type="Gene3D" id="3.10.20.90">
    <property type="entry name" value="Phosphatidylinositol 3-kinase Catalytic Subunit, Chain A, domain 1"/>
    <property type="match status" value="1"/>
</dbReference>
<dbReference type="AlphaFoldDB" id="A0A068UGC5"/>
<accession>A0A068UGC5</accession>
<proteinExistence type="predicted"/>
<feature type="domain" description="Ubiquitin-like" evidence="2">
    <location>
        <begin position="70"/>
        <end position="155"/>
    </location>
</feature>